<dbReference type="SUPFAM" id="SSF102891">
    <property type="entry name" value="Hypothetical protein Ta1206"/>
    <property type="match status" value="1"/>
</dbReference>
<protein>
    <submittedName>
        <fullName evidence="1">DUF1805 domain-containing protein</fullName>
    </submittedName>
</protein>
<evidence type="ECO:0000313" key="2">
    <source>
        <dbReference type="Proteomes" id="UP001164803"/>
    </source>
</evidence>
<dbReference type="InterPro" id="IPR014931">
    <property type="entry name" value="DUF1805"/>
</dbReference>
<dbReference type="RefSeq" id="WP_268043010.1">
    <property type="nucleotide sequence ID" value="NZ_CP104064.1"/>
</dbReference>
<dbReference type="Proteomes" id="UP001164803">
    <property type="component" value="Chromosome"/>
</dbReference>
<dbReference type="Gene3D" id="3.30.1980.10">
    <property type="entry name" value="Hypothetical protein YunC"/>
    <property type="match status" value="1"/>
</dbReference>
<dbReference type="Pfam" id="PF08827">
    <property type="entry name" value="DUF1805"/>
    <property type="match status" value="1"/>
</dbReference>
<accession>A0ABY6YZI8</accession>
<evidence type="ECO:0000313" key="1">
    <source>
        <dbReference type="EMBL" id="WAH35728.1"/>
    </source>
</evidence>
<dbReference type="InterPro" id="IPR036493">
    <property type="entry name" value="YunC_sf"/>
</dbReference>
<reference evidence="1" key="1">
    <citation type="submission" date="2022-08" db="EMBL/GenBank/DDBJ databases">
        <title>Alicyclobacillus dauci DSM2870, complete genome.</title>
        <authorList>
            <person name="Wang Q."/>
            <person name="Cai R."/>
            <person name="Wang Z."/>
        </authorList>
    </citation>
    <scope>NUCLEOTIDE SEQUENCE</scope>
    <source>
        <strain evidence="1">DSM 28700</strain>
    </source>
</reference>
<name>A0ABY6YZI8_9BACL</name>
<dbReference type="EMBL" id="CP104064">
    <property type="protein sequence ID" value="WAH35728.1"/>
    <property type="molecule type" value="Genomic_DNA"/>
</dbReference>
<proteinExistence type="predicted"/>
<keyword evidence="2" id="KW-1185">Reference proteome</keyword>
<organism evidence="1 2">
    <name type="scientific">Alicyclobacillus dauci</name>
    <dbReference type="NCBI Taxonomy" id="1475485"/>
    <lineage>
        <taxon>Bacteria</taxon>
        <taxon>Bacillati</taxon>
        <taxon>Bacillota</taxon>
        <taxon>Bacilli</taxon>
        <taxon>Bacillales</taxon>
        <taxon>Alicyclobacillaceae</taxon>
        <taxon>Alicyclobacillus</taxon>
    </lineage>
</organism>
<gene>
    <name evidence="1" type="ORF">NZD86_15810</name>
</gene>
<sequence>MVKIEPIWIDGYAFTTTHVALPKTNLLMVSNSVGYVMCGALDVGLLRDKLASRGIIAARATGVKTMEELIQGNVESCTQEAEAIGITVGMSMTDALKRIGEAERRALRGAE</sequence>